<dbReference type="UniPathway" id="UPA00079"/>
<comment type="similarity">
    <text evidence="4">Belongs to the MqnA/MqnD family. MqnA subfamily.</text>
</comment>
<evidence type="ECO:0000313" key="6">
    <source>
        <dbReference type="Proteomes" id="UP000256695"/>
    </source>
</evidence>
<dbReference type="OrthoDB" id="9810112at2"/>
<dbReference type="Gene3D" id="3.40.190.10">
    <property type="entry name" value="Periplasmic binding protein-like II"/>
    <property type="match status" value="2"/>
</dbReference>
<keyword evidence="6" id="KW-1185">Reference proteome</keyword>
<keyword evidence="2 4" id="KW-0474">Menaquinone biosynthesis</keyword>
<organism evidence="5 6">
    <name type="scientific">Helicobacter anseris</name>
    <dbReference type="NCBI Taxonomy" id="375926"/>
    <lineage>
        <taxon>Bacteria</taxon>
        <taxon>Pseudomonadati</taxon>
        <taxon>Campylobacterota</taxon>
        <taxon>Epsilonproteobacteria</taxon>
        <taxon>Campylobacterales</taxon>
        <taxon>Helicobacteraceae</taxon>
        <taxon>Helicobacter</taxon>
    </lineage>
</organism>
<proteinExistence type="inferred from homology"/>
<dbReference type="PANTHER" id="PTHR37690:SF1">
    <property type="entry name" value="CHORISMATE DEHYDRATASE"/>
    <property type="match status" value="1"/>
</dbReference>
<dbReference type="Pfam" id="PF02621">
    <property type="entry name" value="VitK2_biosynth"/>
    <property type="match status" value="2"/>
</dbReference>
<accession>A0A3D8JAL6</accession>
<dbReference type="Proteomes" id="UP000256695">
    <property type="component" value="Unassembled WGS sequence"/>
</dbReference>
<dbReference type="GO" id="GO:0009234">
    <property type="term" value="P:menaquinone biosynthetic process"/>
    <property type="evidence" value="ECO:0007669"/>
    <property type="project" value="UniProtKB-UniRule"/>
</dbReference>
<dbReference type="InterPro" id="IPR030868">
    <property type="entry name" value="MqnA"/>
</dbReference>
<dbReference type="InterPro" id="IPR003773">
    <property type="entry name" value="Menaquinone_biosynth"/>
</dbReference>
<comment type="function">
    <text evidence="4">Catalyzes the dehydration of chorismate into 3-[(1-carboxyvinyl)oxy]benzoate, a step in the biosynthesis of menaquinone (MK, vitamin K2).</text>
</comment>
<reference evidence="5 6" key="1">
    <citation type="submission" date="2018-04" db="EMBL/GenBank/DDBJ databases">
        <title>Novel Campyloabacter and Helicobacter Species and Strains.</title>
        <authorList>
            <person name="Mannion A.J."/>
            <person name="Shen Z."/>
            <person name="Fox J.G."/>
        </authorList>
    </citation>
    <scope>NUCLEOTIDE SEQUENCE [LARGE SCALE GENOMIC DNA]</scope>
    <source>
        <strain evidence="5 6">MIT 04-9362</strain>
    </source>
</reference>
<evidence type="ECO:0000256" key="1">
    <source>
        <dbReference type="ARBA" id="ARBA00004863"/>
    </source>
</evidence>
<comment type="pathway">
    <text evidence="1 4">Quinol/quinone metabolism; menaquinone biosynthesis.</text>
</comment>
<keyword evidence="3 4" id="KW-0456">Lyase</keyword>
<dbReference type="PANTHER" id="PTHR37690">
    <property type="entry name" value="CHORISMATE DEHYDRATASE"/>
    <property type="match status" value="1"/>
</dbReference>
<dbReference type="EMBL" id="NXLX01000005">
    <property type="protein sequence ID" value="RDU74116.1"/>
    <property type="molecule type" value="Genomic_DNA"/>
</dbReference>
<evidence type="ECO:0000256" key="2">
    <source>
        <dbReference type="ARBA" id="ARBA00022428"/>
    </source>
</evidence>
<evidence type="ECO:0000256" key="3">
    <source>
        <dbReference type="ARBA" id="ARBA00023239"/>
    </source>
</evidence>
<dbReference type="SUPFAM" id="SSF53850">
    <property type="entry name" value="Periplasmic binding protein-like II"/>
    <property type="match status" value="1"/>
</dbReference>
<dbReference type="GO" id="GO:0016836">
    <property type="term" value="F:hydro-lyase activity"/>
    <property type="evidence" value="ECO:0007669"/>
    <property type="project" value="UniProtKB-UniRule"/>
</dbReference>
<dbReference type="EC" id="4.2.1.151" evidence="4"/>
<dbReference type="HAMAP" id="MF_00995">
    <property type="entry name" value="MqnA"/>
    <property type="match status" value="1"/>
</dbReference>
<comment type="caution">
    <text evidence="5">The sequence shown here is derived from an EMBL/GenBank/DDBJ whole genome shotgun (WGS) entry which is preliminary data.</text>
</comment>
<dbReference type="AlphaFoldDB" id="A0A3D8JAL6"/>
<protein>
    <recommendedName>
        <fullName evidence="4">Chorismate dehydratase</fullName>
        <ecNumber evidence="4">4.2.1.151</ecNumber>
    </recommendedName>
    <alternativeName>
        <fullName evidence="4">Menaquinone biosynthetic enzyme MqnA</fullName>
    </alternativeName>
</protein>
<name>A0A3D8JAL6_9HELI</name>
<evidence type="ECO:0000256" key="4">
    <source>
        <dbReference type="HAMAP-Rule" id="MF_00995"/>
    </source>
</evidence>
<evidence type="ECO:0000313" key="5">
    <source>
        <dbReference type="EMBL" id="RDU74116.1"/>
    </source>
</evidence>
<gene>
    <name evidence="4" type="primary">mqnA</name>
    <name evidence="5" type="ORF">CQA57_03240</name>
</gene>
<sequence length="247" mass="29346">MRFGKIDYLNLAPFDIFIKSYPTTSGFKKFLYLHKSYPARLNQDFLFRRIDAGFISSIAGYYAHQKKLATKSGIIAKGDVWSVILLPNPSKKDYQSATSNALCEVLKLKGEVLIGDRALLHRYQEKEHIDMGKIWFQKHQLPFVFGRLCFNKHKKFYEKISLEFNQKKIKIPYYLLQQYETKSQIDKKYILRYLKNIYYKIGKKELLGLQRFYRELLFKQIQKPMRFHSLTKSSNIHSQHHDKNASK</sequence>
<comment type="catalytic activity">
    <reaction evidence="4">
        <text>chorismate = 3-[(1-carboxyvinyl)-oxy]benzoate + H2O</text>
        <dbReference type="Rhea" id="RHEA:40051"/>
        <dbReference type="ChEBI" id="CHEBI:15377"/>
        <dbReference type="ChEBI" id="CHEBI:29748"/>
        <dbReference type="ChEBI" id="CHEBI:76981"/>
        <dbReference type="EC" id="4.2.1.151"/>
    </reaction>
</comment>